<protein>
    <submittedName>
        <fullName evidence="2">Uncharacterized protein</fullName>
    </submittedName>
</protein>
<reference evidence="2" key="1">
    <citation type="journal article" date="2020" name="Stud. Mycol.">
        <title>101 Dothideomycetes genomes: a test case for predicting lifestyles and emergence of pathogens.</title>
        <authorList>
            <person name="Haridas S."/>
            <person name="Albert R."/>
            <person name="Binder M."/>
            <person name="Bloem J."/>
            <person name="Labutti K."/>
            <person name="Salamov A."/>
            <person name="Andreopoulos B."/>
            <person name="Baker S."/>
            <person name="Barry K."/>
            <person name="Bills G."/>
            <person name="Bluhm B."/>
            <person name="Cannon C."/>
            <person name="Castanera R."/>
            <person name="Culley D."/>
            <person name="Daum C."/>
            <person name="Ezra D."/>
            <person name="Gonzalez J."/>
            <person name="Henrissat B."/>
            <person name="Kuo A."/>
            <person name="Liang C."/>
            <person name="Lipzen A."/>
            <person name="Lutzoni F."/>
            <person name="Magnuson J."/>
            <person name="Mondo S."/>
            <person name="Nolan M."/>
            <person name="Ohm R."/>
            <person name="Pangilinan J."/>
            <person name="Park H.-J."/>
            <person name="Ramirez L."/>
            <person name="Alfaro M."/>
            <person name="Sun H."/>
            <person name="Tritt A."/>
            <person name="Yoshinaga Y."/>
            <person name="Zwiers L.-H."/>
            <person name="Turgeon B."/>
            <person name="Goodwin S."/>
            <person name="Spatafora J."/>
            <person name="Crous P."/>
            <person name="Grigoriev I."/>
        </authorList>
    </citation>
    <scope>NUCLEOTIDE SEQUENCE</scope>
    <source>
        <strain evidence="2">CBS 116005</strain>
    </source>
</reference>
<sequence>MAPTDAIVNPPPGHTFATNWSQPFGIKRDSDVWVFEMKVVSGMLVEAAKHHLGYDNLTKTVIAEAFKYVYKDWLKTRPDYKTVPLSYANIHKQTSEGRRGSRAITSSWVWINNLDTDDQAVIAARDQLRQPLIDTIKAAIEHVRAHPGEVTRDWTLADVDDDGTQQQEQEQEEEEEEEEEGTGPSTSHDIDEGRAPYGKASNIHRAREQ</sequence>
<dbReference type="AlphaFoldDB" id="A0A6G1KYN4"/>
<evidence type="ECO:0000313" key="2">
    <source>
        <dbReference type="EMBL" id="KAF2765783.1"/>
    </source>
</evidence>
<dbReference type="EMBL" id="ML995884">
    <property type="protein sequence ID" value="KAF2765783.1"/>
    <property type="molecule type" value="Genomic_DNA"/>
</dbReference>
<dbReference type="OrthoDB" id="10443650at2759"/>
<evidence type="ECO:0000313" key="3">
    <source>
        <dbReference type="Proteomes" id="UP000799436"/>
    </source>
</evidence>
<name>A0A6G1KYN4_9PEZI</name>
<accession>A0A6G1KYN4</accession>
<feature type="compositionally biased region" description="Acidic residues" evidence="1">
    <location>
        <begin position="158"/>
        <end position="181"/>
    </location>
</feature>
<keyword evidence="3" id="KW-1185">Reference proteome</keyword>
<feature type="region of interest" description="Disordered" evidence="1">
    <location>
        <begin position="149"/>
        <end position="209"/>
    </location>
</feature>
<organism evidence="2 3">
    <name type="scientific">Teratosphaeria nubilosa</name>
    <dbReference type="NCBI Taxonomy" id="161662"/>
    <lineage>
        <taxon>Eukaryota</taxon>
        <taxon>Fungi</taxon>
        <taxon>Dikarya</taxon>
        <taxon>Ascomycota</taxon>
        <taxon>Pezizomycotina</taxon>
        <taxon>Dothideomycetes</taxon>
        <taxon>Dothideomycetidae</taxon>
        <taxon>Mycosphaerellales</taxon>
        <taxon>Teratosphaeriaceae</taxon>
        <taxon>Teratosphaeria</taxon>
    </lineage>
</organism>
<dbReference type="Proteomes" id="UP000799436">
    <property type="component" value="Unassembled WGS sequence"/>
</dbReference>
<evidence type="ECO:0000256" key="1">
    <source>
        <dbReference type="SAM" id="MobiDB-lite"/>
    </source>
</evidence>
<gene>
    <name evidence="2" type="ORF">EJ03DRAFT_338838</name>
</gene>
<proteinExistence type="predicted"/>